<feature type="compositionally biased region" description="Basic and acidic residues" evidence="15">
    <location>
        <begin position="4358"/>
        <end position="4368"/>
    </location>
</feature>
<feature type="domain" description="Cadherin" evidence="19">
    <location>
        <begin position="9"/>
        <end position="116"/>
    </location>
</feature>
<feature type="domain" description="Cadherin" evidence="19">
    <location>
        <begin position="2248"/>
        <end position="2349"/>
    </location>
</feature>
<evidence type="ECO:0000256" key="7">
    <source>
        <dbReference type="ARBA" id="ARBA00022837"/>
    </source>
</evidence>
<name>A0A4W6CNT9_LATCA</name>
<evidence type="ECO:0000256" key="12">
    <source>
        <dbReference type="ARBA" id="ARBA00023180"/>
    </source>
</evidence>
<feature type="region of interest" description="Disordered" evidence="15">
    <location>
        <begin position="4344"/>
        <end position="4368"/>
    </location>
</feature>
<dbReference type="SMART" id="SM00282">
    <property type="entry name" value="LamG"/>
    <property type="match status" value="1"/>
</dbReference>
<dbReference type="FunFam" id="2.60.40.60:FF:000053">
    <property type="entry name" value="FAT atypical cadherin 3"/>
    <property type="match status" value="1"/>
</dbReference>
<feature type="domain" description="Cadherin" evidence="19">
    <location>
        <begin position="2454"/>
        <end position="2561"/>
    </location>
</feature>
<feature type="disulfide bond" evidence="14">
    <location>
        <begin position="3867"/>
        <end position="3876"/>
    </location>
</feature>
<feature type="domain" description="Cadherin" evidence="19">
    <location>
        <begin position="1216"/>
        <end position="1313"/>
    </location>
</feature>
<dbReference type="FunFam" id="2.60.40.60:FF:000032">
    <property type="entry name" value="FAT atypical cadherin 1"/>
    <property type="match status" value="1"/>
</dbReference>
<dbReference type="GO" id="GO:0005509">
    <property type="term" value="F:calcium ion binding"/>
    <property type="evidence" value="ECO:0007669"/>
    <property type="project" value="UniProtKB-UniRule"/>
</dbReference>
<dbReference type="PROSITE" id="PS01187">
    <property type="entry name" value="EGF_CA"/>
    <property type="match status" value="1"/>
</dbReference>
<dbReference type="CDD" id="cd00110">
    <property type="entry name" value="LamG"/>
    <property type="match status" value="1"/>
</dbReference>
<dbReference type="GO" id="GO:0001764">
    <property type="term" value="P:neuron migration"/>
    <property type="evidence" value="ECO:0007669"/>
    <property type="project" value="UniProtKB-ARBA"/>
</dbReference>
<feature type="domain" description="Cadherin" evidence="19">
    <location>
        <begin position="1314"/>
        <end position="1419"/>
    </location>
</feature>
<dbReference type="FunFam" id="2.60.40.60:FF:000039">
    <property type="entry name" value="FAT atypical cadherin 3"/>
    <property type="match status" value="1"/>
</dbReference>
<feature type="domain" description="Cadherin" evidence="19">
    <location>
        <begin position="1420"/>
        <end position="1524"/>
    </location>
</feature>
<feature type="domain" description="Cadherin" evidence="19">
    <location>
        <begin position="3248"/>
        <end position="3359"/>
    </location>
</feature>
<keyword evidence="10 16" id="KW-0472">Membrane</keyword>
<dbReference type="SMART" id="SM00112">
    <property type="entry name" value="CA"/>
    <property type="match status" value="31"/>
</dbReference>
<feature type="domain" description="Cadherin" evidence="19">
    <location>
        <begin position="1737"/>
        <end position="1835"/>
    </location>
</feature>
<dbReference type="Proteomes" id="UP000314980">
    <property type="component" value="Unassembled WGS sequence"/>
</dbReference>
<evidence type="ECO:0000313" key="20">
    <source>
        <dbReference type="Ensembl" id="ENSLCAP00010013991.1"/>
    </source>
</evidence>
<dbReference type="PROSITE" id="PS50025">
    <property type="entry name" value="LAM_G_DOMAIN"/>
    <property type="match status" value="1"/>
</dbReference>
<feature type="domain" description="Cadherin" evidence="19">
    <location>
        <begin position="1525"/>
        <end position="1622"/>
    </location>
</feature>
<feature type="disulfide bond" evidence="14">
    <location>
        <begin position="3829"/>
        <end position="3838"/>
    </location>
</feature>
<protein>
    <submittedName>
        <fullName evidence="20">FAT atypical cadherin 3a</fullName>
    </submittedName>
</protein>
<dbReference type="InterPro" id="IPR002126">
    <property type="entry name" value="Cadherin-like_dom"/>
</dbReference>
<dbReference type="FunFam" id="2.60.40.60:FF:000090">
    <property type="entry name" value="FAT atypical cadherin 3"/>
    <property type="match status" value="1"/>
</dbReference>
<dbReference type="Ensembl" id="ENSLCAT00010014293.1">
    <property type="protein sequence ID" value="ENSLCAP00010013991.1"/>
    <property type="gene ID" value="ENSLCAG00010006483.1"/>
</dbReference>
<comment type="caution">
    <text evidence="14">Lacks conserved residue(s) required for the propagation of feature annotation.</text>
</comment>
<keyword evidence="8" id="KW-0130">Cell adhesion</keyword>
<dbReference type="SUPFAM" id="SSF49313">
    <property type="entry name" value="Cadherin-like"/>
    <property type="match status" value="32"/>
</dbReference>
<dbReference type="FunFam" id="2.60.40.60:FF:000021">
    <property type="entry name" value="FAT atypical cadherin 1"/>
    <property type="match status" value="3"/>
</dbReference>
<feature type="domain" description="Cadherin" evidence="19">
    <location>
        <begin position="1120"/>
        <end position="1214"/>
    </location>
</feature>
<evidence type="ECO:0000256" key="16">
    <source>
        <dbReference type="SAM" id="Phobius"/>
    </source>
</evidence>
<dbReference type="SMART" id="SM00179">
    <property type="entry name" value="EGF_CA"/>
    <property type="match status" value="3"/>
</dbReference>
<dbReference type="FunFam" id="2.60.40.60:FF:000026">
    <property type="entry name" value="FAT atypical cadherin 1"/>
    <property type="match status" value="2"/>
</dbReference>
<dbReference type="FunFam" id="2.10.25.10:FF:000172">
    <property type="entry name" value="FAT atypical cadherin 3"/>
    <property type="match status" value="1"/>
</dbReference>
<evidence type="ECO:0000256" key="8">
    <source>
        <dbReference type="ARBA" id="ARBA00022889"/>
    </source>
</evidence>
<dbReference type="InterPro" id="IPR015919">
    <property type="entry name" value="Cadherin-like_sf"/>
</dbReference>
<dbReference type="FunFam" id="2.60.40.60:FF:000033">
    <property type="entry name" value="FAT atypical cadherin 1"/>
    <property type="match status" value="1"/>
</dbReference>
<dbReference type="SUPFAM" id="SSF57196">
    <property type="entry name" value="EGF/Laminin"/>
    <property type="match status" value="3"/>
</dbReference>
<feature type="domain" description="EGF-like" evidence="18">
    <location>
        <begin position="3841"/>
        <end position="3877"/>
    </location>
</feature>
<keyword evidence="2" id="KW-0217">Developmental protein</keyword>
<dbReference type="FunFam" id="2.60.40.60:FF:000066">
    <property type="entry name" value="FAT atypical cadherin 1"/>
    <property type="match status" value="1"/>
</dbReference>
<evidence type="ECO:0000256" key="14">
    <source>
        <dbReference type="PROSITE-ProRule" id="PRU00076"/>
    </source>
</evidence>
<dbReference type="FunFam" id="2.60.40.60:FF:000071">
    <property type="entry name" value="FAT atypical cadherin 1"/>
    <property type="match status" value="1"/>
</dbReference>
<feature type="domain" description="Cadherin" evidence="19">
    <location>
        <begin position="2141"/>
        <end position="2247"/>
    </location>
</feature>
<dbReference type="GO" id="GO:0120035">
    <property type="term" value="P:regulation of plasma membrane bounded cell projection organization"/>
    <property type="evidence" value="ECO:0007669"/>
    <property type="project" value="UniProtKB-ARBA"/>
</dbReference>
<dbReference type="GO" id="GO:0009887">
    <property type="term" value="P:animal organ morphogenesis"/>
    <property type="evidence" value="ECO:0007669"/>
    <property type="project" value="UniProtKB-ARBA"/>
</dbReference>
<feature type="domain" description="Cadherin" evidence="19">
    <location>
        <begin position="2892"/>
        <end position="3037"/>
    </location>
</feature>
<sequence length="4387" mass="481221">MNDLRPLFSPTTYSVTIAESTPLRTSIAQVTATDADIGSNGEFYYFFKEKMELFAVHPTSGVVSLSGKLNVDEQNRYDLEILAVDRGMKLYGNNGVSSTAKLFVHVERMNEHAPVMNVVTHSPSWLDKNPVYAMVTVEDLDEGLNGEIDSVIIVGGDPLEQFFVERSEDGEFAIKASESVNWETYPYGCNLTLQAKDRGTPQKFSAVKVVHIMVKKRQTGEVKFERELYEVSLNEISPPGTIVEAVKIKPEPDDAEYILAPSADSTFFQMNTLTGVISTTRWFTQVTQDVFNLEVLEIDSELKVKVRVTIEDANDNTPTFAQSSYEIFVNESVPVGTNVLTVSAVDQDKGENGYITYSISSLHPLPFKINQFSGIISTTKELDFESSPESFVFVVRASDWGSPYRRESEVNVTIHLENVNDNQPLFEKVACQGVISRDFPVDEAITTMSAIDIDELELVKYKIISGNEWGFFDLNPDSGVLALRRSLATASPRNGVFSLKITATDGENFSDPMFVNISVVHGKSPPKGFNCKETRVAQKLAEKLLKKSKASTKPKIEEGFIDLFSVNRQTPQFDKAFPTDIAVREDLKVGLSVFKVNAYDGDTGFNGQILYSISDGNTDSCFTIDMETGLISVFLPMDREKRDRYLLNLTIYDRGLPQKTAWRLLTVYIEDANDNAPQFLQEGGYRIVIPENTAIGTDVIQVEATDKDLGPNGEILYSVLTSTTQFSINSTNGIVYVAGQLDREFVSTFNLKIEARDKAEKGNQRFSVTTLKIILEDVNDCPPLFIPSVYKARALEDLPVGTVVAWLETQDPDLGLGGQVRYSLANDYNGWFEVDRASGAIRLTKELDYETQQFYNLTVKAKDKGRPVSLLSVTFVEVEVVDVNENLYAPYFSHFALTGLVKENARIGTTLLQVTANDDDAGRDGEIQYSIRDGSGLGRFAIDEETGVIYTTDMLDRETKDSYWLTVYASDHGVVPQFATIEVFVQVEDVNDNAPLTSEPMYRPSVPENSPRDVSVIQIQAQDPDATPPAAAVDRLSYRIISGNPQNFFTINARTGLITTTSRKLDREQQTEHVLEVLVSDGGPSPRQSTVWVMVQVLDENDNKPTFPEKVYQVKLPERERRKKGEPIYRVFAYDRDDGPNSDLSYSIVDGNEDGKFFIDPKTAVVSSRKAFTAGSYDILTIKATDNGRPQRSSTARLHIEWIRRPPPSTLPLLFDEPFYNFTVMENDKVAEIVGVVSLQQSSAPLWFDVTGGNSDSVFDVEKAVGTIIIAKPLDAEQRSFYNLTVQATDGTNTAYTQVHITVMDNNDNAPIFSQSTYDVTISEDTPPDTEVVQVLASDRDEHHRLTYSLQSSIDPSSMRLFRIHPTLGTIYTAQRLDHEACAQHILTVIVKDQEFPYRKNLARVLIEVEDINDHVPIFTSALYEGQVYESAAVGSAVVQVTALDKDKGENAELQYSIEAGNTGNAFHIEPVLGIITVARDLDLSSIGHYVLTVRVTDNGSPPLSTTTIVRIAVTLSDNAGPKFPQPEYQAEITENAVVGTSVTTVNAVSQSTLTYEIKQGNTDRVFQINQYSGVITTQKPLDFETTTSYTLIVQATNMAGMASNATLLIHVVDENDNPPVFQLLHYRGSISEAAPVNSVVLNSDDSPLVIKATDADRNQNALLVYQIVEDTAKMFFTVDSGTGSIRTIANLDHETFATFHFHVHVRDNGRPQLTADSPTEVTIQVIDTNDSPPRFTQNAYETVLLLPTYVGVEALQVSAIDPDKDVPTELTYSLTDGVLEHFAIKPSSGVIIVKNNNFSKERFRFSVKVSDGKFSSMALVTILVREALDSGLSFTHSLYSSSIQENVSNITKVAVVNAVGNRLNEPLKYTLLNAGTRFRIRPTSGVIQTTGIPFDREEQEFYELVVEARREHDRLHVARVMVRVQVEDINDNAPVFVGLPYYAAVQVEAEPGSPIFRVMAVDGDKGINGEVSYYLKDDHGHFEINRQTGSLSLKRAFESDLSNVEYQMTIYARDGGYPPLSSTVEFPITVVNKAMPVFDKSFYSVSVNEDVAVHTPILGINATSPEGQNIIYTIVDGDPSLQFDIGFDTGVISVIHLLDYEAASSYHLTIRATDYLTGARAEVNVDVVVQDVNDNPPIFQKMSYRVVLSETAMIGTPALQVIATDKDSEKNNVVRYQIFSDAHNSTDYFHIDSSSGLILTARMLDHELVQKYDFIVRATDNGFPPLSSEVSVIVVVNDMNDNPPVFNQLLYEAYVNELAPRGHFVTCVQASDADSSDFDKLEYSILSGNERMNFVMDKKTGIITLSSHRKQRMEPAYSLNVSVSDGVFTSTAQVHVKVLGANLYSPVFGQNVYEAELRENAPVGTKVIQVKATDADPGVFGHITYSFVNDVGKDQFSIDASGQITTVEKLDREDPANKDIILTVAAQDSGGRESYCTVQVTLLDDNDNVPRFRATEYRASVKSDVAKGFLVTQIQAYDPDDGTNAKVTYSLYSEAHVPVVDILEIDPDNGWMVTKGSFSHLRNSVLSFFVKAVDGGNPVRHSLVSVYIHVLSPDAFIPSFSQHQYVFSMPEDTPIGSAIGTVRLNTPPGYASLSATFALVNGETGENNQDGVFVVEKDTGVIKLDKPLDHEVIKVYHFKVTTTVQQAKLDSVTSVDVEVKVLDLNDNKPAFEANSYEATVMEGMSVGTRIIQVQALDPDSGANGQVTYSLGSLIQSEGDSDTLVGTFSIDSNTGWISTRKDLDHETNPSYTFTVVASDLGESLSLSSTTTVTVAVSDINDNPPRFLEQHYFGSVQESDPPGEVVAVLNTRDDDSSAVNRQVSYHITGGNYRGVFALGLVQGEWKMYVKGLLDREERNLYIINVTASDGLFVSQATVEITVIDTNDNSPICDQSQYTASVYEDTATKALLTRIQAIDPDEGDTTATTANIIATTPAVTTILSASNLVLFIRNPSYRKCIATGPGRMVVYSLADSAGGSFSIDKSSGIVVLERVLDREVQPAYQITVSASDQGSPLPLSSLVNVTITVLDINDNPPVFERRDQLATVPEDVGVGTEVLRVHAASKDIGTNAEITYSIRSGNEHGKFHIHPLTGAILVAQSLDYETCRDYFLTVEARDGGMPPLSAITTVNINLTDVNDNAPMFSRDLYSAVVSEDATIGESVVQLVAEDVDSQLNGAILYSIVSGDRDNQFFIDPLSGVIKVNKQLDRETVPSYSLAIRALDSGIPPMSSTVMVNIDISDINDNPPIFSPANLTTVIQENKPIGTSILQLSVIDQDSSHNGPPFDFRILSGNEGGEFVLEKDGTLRCHIERYDQVTDSGKPRLSSSSMLTVRVIEESLHRPVALPLEVHIITMEDEFPGGVIGQLHATDADPYDALTFGHAPPAQRSLFKISPRDGKIIALGGLDAGRYSLNASVSDGRFAVPVPVSVHVEQATPEMLREAVTVRFESVAPQDFVALHLKSVLKVLQQAAASQQQDTLHLLSLQPVGGTQQLDMLVAVETAGGGYYKAAYLTQKLSASRRQLEEVLRVSAILDKNCSGLECRGAQCEQSIILDSHNLATYSTPRVSFVSPRFHRTSRCTCNGDCAVLSEQCEDQPCPADMQCVSVEATRGRYACQCPPGKLGECAGHSSLSFSGNSYIKYRLSDRLQTELKLSLRIRTLQSRGIIMYTHTEPCTVLKVCGDSPNMLGISGRRISDGSWHTVALELNRNFSSLALDDSYVEQRRGPPYIQPLAPDRTIYFGALVQHPNSRSLMDSQKDPRVLEGFQGCLDSVMLNNNELPLQNKRSRYAEVVGLTELKLGCILYPDACLQQPCRNGATCTSLPSGGFSCSCNPQYTGGRCEMEITACVPNPCQNGGVCKPIGNAFLCSCRRGFKGLTCEEDVNECDRSNPEGECENGGVCVNTHGSFYCNCTAGFVGQRCSLRPVVVPNMQAGHAVVGKEELIGIAVVLFVIITLIILFIAFRKKVFQKNYSRNNLSLVQDPATAALLNKANGVQFKTLHCTPGDPLNLYSEPTVVGGGGMMGPPQVPVRPMAYTPCFQGDPRSTLEKMVDGRGVEHTEMSTFHPESPRILSGTTRRGVVVCSVAPNLPPVSPCRSDCDSIRKSPWDSDEGKMVDMAEEVTCFSGSNKGSNSEVQSLSSFQSDSCDDNASIVTVIRLVNDAVDTIESEVQIVTNRLPLYCTAYHWDTSDWMPSTRLSDIEEVPGYEAGPGSEVAGSAPRLGGSTRELESDYYLGGYDIDSDYPPPHEEVFLSQDQLPPPLPTGEDYPEPYTPLPTNPPVSKESTLSSGSTGRQHSRPHFHPSQYLPPHQLPLGEVPHGDFSTCGVTPGNGDTDDSVSLNMRLSVGASSASDMSAPCGLDDSEHGSDFDSMDELRRGVTIITDSQQQTEV</sequence>
<feature type="domain" description="Cadherin" evidence="19">
    <location>
        <begin position="2673"/>
        <end position="2786"/>
    </location>
</feature>
<feature type="domain" description="Cadherin" evidence="19">
    <location>
        <begin position="901"/>
        <end position="997"/>
    </location>
</feature>
<dbReference type="Pfam" id="PF12661">
    <property type="entry name" value="hEGF"/>
    <property type="match status" value="1"/>
</dbReference>
<keyword evidence="21" id="KW-1185">Reference proteome</keyword>
<feature type="domain" description="Cadherin" evidence="19">
    <location>
        <begin position="3038"/>
        <end position="3142"/>
    </location>
</feature>
<dbReference type="Pfam" id="PF00028">
    <property type="entry name" value="Cadherin"/>
    <property type="match status" value="26"/>
</dbReference>
<keyword evidence="11 14" id="KW-1015">Disulfide bond</keyword>
<dbReference type="InterPro" id="IPR013032">
    <property type="entry name" value="EGF-like_CS"/>
</dbReference>
<evidence type="ECO:0000259" key="17">
    <source>
        <dbReference type="PROSITE" id="PS50025"/>
    </source>
</evidence>
<gene>
    <name evidence="20" type="primary">FAT3</name>
</gene>
<feature type="domain" description="Cadherin" evidence="19">
    <location>
        <begin position="681"/>
        <end position="785"/>
    </location>
</feature>
<evidence type="ECO:0000256" key="6">
    <source>
        <dbReference type="ARBA" id="ARBA00022737"/>
    </source>
</evidence>
<dbReference type="PRINTS" id="PR00205">
    <property type="entry name" value="CADHERIN"/>
</dbReference>
<evidence type="ECO:0000256" key="5">
    <source>
        <dbReference type="ARBA" id="ARBA00022729"/>
    </source>
</evidence>
<dbReference type="Gene3D" id="2.10.25.10">
    <property type="entry name" value="Laminin"/>
    <property type="match status" value="3"/>
</dbReference>
<evidence type="ECO:0000256" key="10">
    <source>
        <dbReference type="ARBA" id="ARBA00023136"/>
    </source>
</evidence>
<dbReference type="FunFam" id="2.60.40.60:FF:000165">
    <property type="entry name" value="FAT atypical cadherin 3"/>
    <property type="match status" value="1"/>
</dbReference>
<reference evidence="20" key="3">
    <citation type="submission" date="2025-09" db="UniProtKB">
        <authorList>
            <consortium name="Ensembl"/>
        </authorList>
    </citation>
    <scope>IDENTIFICATION</scope>
</reference>
<feature type="domain" description="EGF-like" evidence="18">
    <location>
        <begin position="3802"/>
        <end position="3839"/>
    </location>
</feature>
<dbReference type="InterPro" id="IPR000152">
    <property type="entry name" value="EGF-type_Asp/Asn_hydroxyl_site"/>
</dbReference>
<dbReference type="PROSITE" id="PS50026">
    <property type="entry name" value="EGF_3"/>
    <property type="match status" value="4"/>
</dbReference>
<dbReference type="FunFam" id="2.60.40.60:FF:000059">
    <property type="entry name" value="FAT atypical cadherin 3"/>
    <property type="match status" value="1"/>
</dbReference>
<keyword evidence="12" id="KW-0325">Glycoprotein</keyword>
<feature type="domain" description="Cadherin" evidence="19">
    <location>
        <begin position="3143"/>
        <end position="3247"/>
    </location>
</feature>
<feature type="domain" description="Cadherin" evidence="19">
    <location>
        <begin position="321"/>
        <end position="426"/>
    </location>
</feature>
<dbReference type="PROSITE" id="PS00022">
    <property type="entry name" value="EGF_1"/>
    <property type="match status" value="3"/>
</dbReference>
<evidence type="ECO:0000256" key="2">
    <source>
        <dbReference type="ARBA" id="ARBA00022473"/>
    </source>
</evidence>
<keyword evidence="6" id="KW-0677">Repeat</keyword>
<reference evidence="21" key="1">
    <citation type="submission" date="2015-09" db="EMBL/GenBank/DDBJ databases">
        <authorList>
            <person name="Sai Rama Sridatta P."/>
        </authorList>
    </citation>
    <scope>NUCLEOTIDE SEQUENCE [LARGE SCALE GENOMIC DNA]</scope>
</reference>
<feature type="domain" description="Cadherin" evidence="19">
    <location>
        <begin position="575"/>
        <end position="679"/>
    </location>
</feature>
<dbReference type="InterPro" id="IPR001791">
    <property type="entry name" value="Laminin_G"/>
</dbReference>
<evidence type="ECO:0000259" key="18">
    <source>
        <dbReference type="PROSITE" id="PS50026"/>
    </source>
</evidence>
<dbReference type="Gene3D" id="2.60.120.200">
    <property type="match status" value="1"/>
</dbReference>
<dbReference type="GO" id="GO:0048646">
    <property type="term" value="P:anatomical structure formation involved in morphogenesis"/>
    <property type="evidence" value="ECO:0007669"/>
    <property type="project" value="UniProtKB-ARBA"/>
</dbReference>
<keyword evidence="7 13" id="KW-0106">Calcium</keyword>
<dbReference type="FunFam" id="2.60.40.60:FF:000052">
    <property type="entry name" value="FAT atypical cadherin 1"/>
    <property type="match status" value="1"/>
</dbReference>
<dbReference type="InterPro" id="IPR018097">
    <property type="entry name" value="EGF_Ca-bd_CS"/>
</dbReference>
<dbReference type="FunFam" id="2.60.40.60:FF:000015">
    <property type="entry name" value="FAT atypical cadherin 1"/>
    <property type="match status" value="1"/>
</dbReference>
<dbReference type="FunFam" id="2.60.40.60:FF:000051">
    <property type="entry name" value="FAT atypical cadherin 1"/>
    <property type="match status" value="1"/>
</dbReference>
<dbReference type="CDD" id="cd00054">
    <property type="entry name" value="EGF_CA"/>
    <property type="match status" value="3"/>
</dbReference>
<evidence type="ECO:0000256" key="3">
    <source>
        <dbReference type="ARBA" id="ARBA00022536"/>
    </source>
</evidence>
<feature type="domain" description="Cadherin" evidence="19">
    <location>
        <begin position="1836"/>
        <end position="1937"/>
    </location>
</feature>
<feature type="region of interest" description="Disordered" evidence="15">
    <location>
        <begin position="4201"/>
        <end position="4307"/>
    </location>
</feature>
<evidence type="ECO:0000256" key="13">
    <source>
        <dbReference type="PROSITE-ProRule" id="PRU00043"/>
    </source>
</evidence>
<dbReference type="FunFam" id="2.60.40.60:FF:000035">
    <property type="entry name" value="Protocadherin Fat 3"/>
    <property type="match status" value="1"/>
</dbReference>
<evidence type="ECO:0000259" key="19">
    <source>
        <dbReference type="PROSITE" id="PS50268"/>
    </source>
</evidence>
<dbReference type="FunFam" id="2.60.40.60:FF:000041">
    <property type="entry name" value="FAT atypical cadherin 1"/>
    <property type="match status" value="1"/>
</dbReference>
<dbReference type="InterPro" id="IPR000742">
    <property type="entry name" value="EGF"/>
</dbReference>
<dbReference type="GO" id="GO:0016358">
    <property type="term" value="P:dendrite development"/>
    <property type="evidence" value="ECO:0007669"/>
    <property type="project" value="UniProtKB-ARBA"/>
</dbReference>
<dbReference type="GO" id="GO:0048667">
    <property type="term" value="P:cell morphogenesis involved in neuron differentiation"/>
    <property type="evidence" value="ECO:0007669"/>
    <property type="project" value="UniProtKB-ARBA"/>
</dbReference>
<dbReference type="InterPro" id="IPR013320">
    <property type="entry name" value="ConA-like_dom_sf"/>
</dbReference>
<feature type="domain" description="Cadherin" evidence="19">
    <location>
        <begin position="2040"/>
        <end position="2140"/>
    </location>
</feature>
<dbReference type="PROSITE" id="PS00010">
    <property type="entry name" value="ASX_HYDROXYL"/>
    <property type="match status" value="1"/>
</dbReference>
<feature type="domain" description="Cadherin" evidence="19">
    <location>
        <begin position="998"/>
        <end position="1107"/>
    </location>
</feature>
<dbReference type="InterPro" id="IPR001881">
    <property type="entry name" value="EGF-like_Ca-bd_dom"/>
</dbReference>
<dbReference type="SMART" id="SM00181">
    <property type="entry name" value="EGF"/>
    <property type="match status" value="4"/>
</dbReference>
<dbReference type="FunFam" id="2.60.40.60:FF:000061">
    <property type="entry name" value="FAT atypical cadherin 3"/>
    <property type="match status" value="2"/>
</dbReference>
<dbReference type="FunFam" id="2.60.40.60:FF:000075">
    <property type="entry name" value="FAT atypical cadherin 1"/>
    <property type="match status" value="1"/>
</dbReference>
<dbReference type="Gene3D" id="2.60.40.60">
    <property type="entry name" value="Cadherins"/>
    <property type="match status" value="32"/>
</dbReference>
<dbReference type="Pfam" id="PF02210">
    <property type="entry name" value="Laminin_G_2"/>
    <property type="match status" value="1"/>
</dbReference>
<proteinExistence type="predicted"/>
<feature type="domain" description="Cadherin" evidence="19">
    <location>
        <begin position="786"/>
        <end position="892"/>
    </location>
</feature>
<evidence type="ECO:0000256" key="9">
    <source>
        <dbReference type="ARBA" id="ARBA00022989"/>
    </source>
</evidence>
<feature type="domain" description="Cadherin" evidence="19">
    <location>
        <begin position="2787"/>
        <end position="2891"/>
    </location>
</feature>
<dbReference type="PANTHER" id="PTHR24026:SF49">
    <property type="entry name" value="PROTOCADHERIN FAT 3"/>
    <property type="match status" value="1"/>
</dbReference>
<dbReference type="GeneTree" id="ENSGT00940000154981"/>
<reference evidence="20" key="2">
    <citation type="submission" date="2025-08" db="UniProtKB">
        <authorList>
            <consortium name="Ensembl"/>
        </authorList>
    </citation>
    <scope>IDENTIFICATION</scope>
</reference>
<evidence type="ECO:0000313" key="21">
    <source>
        <dbReference type="Proteomes" id="UP000314980"/>
    </source>
</evidence>
<dbReference type="FunFam" id="2.60.40.60:FF:000067">
    <property type="entry name" value="FAT atypical cadherin 1"/>
    <property type="match status" value="1"/>
</dbReference>
<dbReference type="PROSITE" id="PS50268">
    <property type="entry name" value="CADHERIN_2"/>
    <property type="match status" value="30"/>
</dbReference>
<feature type="domain" description="Cadherin" evidence="19">
    <location>
        <begin position="435"/>
        <end position="529"/>
    </location>
</feature>
<keyword evidence="4 16" id="KW-0812">Transmembrane</keyword>
<organism evidence="20 21">
    <name type="scientific">Lates calcarifer</name>
    <name type="common">Barramundi</name>
    <name type="synonym">Holocentrus calcarifer</name>
    <dbReference type="NCBI Taxonomy" id="8187"/>
    <lineage>
        <taxon>Eukaryota</taxon>
        <taxon>Metazoa</taxon>
        <taxon>Chordata</taxon>
        <taxon>Craniata</taxon>
        <taxon>Vertebrata</taxon>
        <taxon>Euteleostomi</taxon>
        <taxon>Actinopterygii</taxon>
        <taxon>Neopterygii</taxon>
        <taxon>Teleostei</taxon>
        <taxon>Neoteleostei</taxon>
        <taxon>Acanthomorphata</taxon>
        <taxon>Carangaria</taxon>
        <taxon>Carangaria incertae sedis</taxon>
        <taxon>Centropomidae</taxon>
        <taxon>Lates</taxon>
    </lineage>
</organism>
<dbReference type="FunFam" id="2.60.40.60:FF:000013">
    <property type="entry name" value="Cadherin EGF LAG seven-pass G-type receptor"/>
    <property type="match status" value="2"/>
</dbReference>
<evidence type="ECO:0000256" key="15">
    <source>
        <dbReference type="SAM" id="MobiDB-lite"/>
    </source>
</evidence>
<feature type="transmembrane region" description="Helical" evidence="16">
    <location>
        <begin position="3940"/>
        <end position="3960"/>
    </location>
</feature>
<dbReference type="GO" id="GO:0007156">
    <property type="term" value="P:homophilic cell adhesion via plasma membrane adhesion molecules"/>
    <property type="evidence" value="ECO:0007669"/>
    <property type="project" value="InterPro"/>
</dbReference>
<dbReference type="PROSITE" id="PS01186">
    <property type="entry name" value="EGF_2"/>
    <property type="match status" value="2"/>
</dbReference>
<dbReference type="GO" id="GO:0043005">
    <property type="term" value="C:neuron projection"/>
    <property type="evidence" value="ECO:0007669"/>
    <property type="project" value="UniProtKB-ARBA"/>
</dbReference>
<dbReference type="PROSITE" id="PS00232">
    <property type="entry name" value="CADHERIN_1"/>
    <property type="match status" value="14"/>
</dbReference>
<dbReference type="InterPro" id="IPR020894">
    <property type="entry name" value="Cadherin_CS"/>
</dbReference>
<feature type="domain" description="Laminin G" evidence="17">
    <location>
        <begin position="3626"/>
        <end position="3799"/>
    </location>
</feature>
<feature type="domain" description="Cadherin" evidence="19">
    <location>
        <begin position="1623"/>
        <end position="1736"/>
    </location>
</feature>
<keyword evidence="3 14" id="KW-0245">EGF-like domain</keyword>
<dbReference type="FunFam" id="2.60.40.60:FF:000084">
    <property type="entry name" value="FAT atypical cadherin 3"/>
    <property type="match status" value="1"/>
</dbReference>
<feature type="domain" description="EGF-like" evidence="18">
    <location>
        <begin position="3879"/>
        <end position="3919"/>
    </location>
</feature>
<evidence type="ECO:0000256" key="4">
    <source>
        <dbReference type="ARBA" id="ARBA00022692"/>
    </source>
</evidence>
<comment type="subcellular location">
    <subcellularLocation>
        <location evidence="1">Membrane</location>
        <topology evidence="1">Single-pass type I membrane protein</topology>
    </subcellularLocation>
</comment>
<dbReference type="FunFam" id="2.60.40.60:FF:000037">
    <property type="entry name" value="FAT atypical cadherin 1"/>
    <property type="match status" value="1"/>
</dbReference>
<feature type="compositionally biased region" description="Polar residues" evidence="15">
    <location>
        <begin position="4279"/>
        <end position="4290"/>
    </location>
</feature>
<keyword evidence="9 16" id="KW-1133">Transmembrane helix</keyword>
<feature type="domain" description="Cadherin" evidence="19">
    <location>
        <begin position="2562"/>
        <end position="2672"/>
    </location>
</feature>
<evidence type="ECO:0000256" key="1">
    <source>
        <dbReference type="ARBA" id="ARBA00004479"/>
    </source>
</evidence>
<dbReference type="Pfam" id="PF00008">
    <property type="entry name" value="EGF"/>
    <property type="match status" value="1"/>
</dbReference>
<dbReference type="FunFam" id="2.60.40.60:FF:000058">
    <property type="entry name" value="FAT atypical cadherin 3"/>
    <property type="match status" value="1"/>
</dbReference>
<accession>A0A4W6CNT9</accession>
<dbReference type="FunFam" id="2.60.40.60:FF:000080">
    <property type="entry name" value="FAT atypical cadherin 1"/>
    <property type="match status" value="1"/>
</dbReference>
<feature type="domain" description="Cadherin" evidence="19">
    <location>
        <begin position="1938"/>
        <end position="2039"/>
    </location>
</feature>
<feature type="disulfide bond" evidence="14">
    <location>
        <begin position="3909"/>
        <end position="3918"/>
    </location>
</feature>
<evidence type="ECO:0000256" key="11">
    <source>
        <dbReference type="ARBA" id="ARBA00023157"/>
    </source>
</evidence>
<dbReference type="FunFam" id="2.10.25.10:FF:000321">
    <property type="entry name" value="Protein delta homolog 1"/>
    <property type="match status" value="1"/>
</dbReference>
<dbReference type="FunFam" id="2.60.40.60:FF:000065">
    <property type="entry name" value="FAT atypical cadherin 1"/>
    <property type="match status" value="1"/>
</dbReference>
<keyword evidence="5" id="KW-0732">Signal</keyword>
<dbReference type="GO" id="GO:0005886">
    <property type="term" value="C:plasma membrane"/>
    <property type="evidence" value="ECO:0007669"/>
    <property type="project" value="InterPro"/>
</dbReference>
<dbReference type="PANTHER" id="PTHR24026">
    <property type="entry name" value="FAT ATYPICAL CADHERIN-RELATED"/>
    <property type="match status" value="1"/>
</dbReference>
<feature type="domain" description="Cadherin" evidence="19">
    <location>
        <begin position="225"/>
        <end position="320"/>
    </location>
</feature>
<dbReference type="CDD" id="cd11304">
    <property type="entry name" value="Cadherin_repeat"/>
    <property type="match status" value="32"/>
</dbReference>
<feature type="domain" description="EGF-like" evidence="18">
    <location>
        <begin position="3586"/>
        <end position="3624"/>
    </location>
</feature>
<feature type="domain" description="Cadherin" evidence="19">
    <location>
        <begin position="2350"/>
        <end position="2453"/>
    </location>
</feature>
<dbReference type="SUPFAM" id="SSF49899">
    <property type="entry name" value="Concanavalin A-like lectins/glucanases"/>
    <property type="match status" value="1"/>
</dbReference>